<reference evidence="1 2" key="1">
    <citation type="journal article" date="2011" name="Science">
        <title>The Selaginella genome identifies genetic changes associated with the evolution of vascular plants.</title>
        <authorList>
            <person name="Banks J.A."/>
            <person name="Nishiyama T."/>
            <person name="Hasebe M."/>
            <person name="Bowman J.L."/>
            <person name="Gribskov M."/>
            <person name="dePamphilis C."/>
            <person name="Albert V.A."/>
            <person name="Aono N."/>
            <person name="Aoyama T."/>
            <person name="Ambrose B.A."/>
            <person name="Ashton N.W."/>
            <person name="Axtell M.J."/>
            <person name="Barker E."/>
            <person name="Barker M.S."/>
            <person name="Bennetzen J.L."/>
            <person name="Bonawitz N.D."/>
            <person name="Chapple C."/>
            <person name="Cheng C."/>
            <person name="Correa L.G."/>
            <person name="Dacre M."/>
            <person name="DeBarry J."/>
            <person name="Dreyer I."/>
            <person name="Elias M."/>
            <person name="Engstrom E.M."/>
            <person name="Estelle M."/>
            <person name="Feng L."/>
            <person name="Finet C."/>
            <person name="Floyd S.K."/>
            <person name="Frommer W.B."/>
            <person name="Fujita T."/>
            <person name="Gramzow L."/>
            <person name="Gutensohn M."/>
            <person name="Harholt J."/>
            <person name="Hattori M."/>
            <person name="Heyl A."/>
            <person name="Hirai T."/>
            <person name="Hiwatashi Y."/>
            <person name="Ishikawa M."/>
            <person name="Iwata M."/>
            <person name="Karol K.G."/>
            <person name="Koehler B."/>
            <person name="Kolukisaoglu U."/>
            <person name="Kubo M."/>
            <person name="Kurata T."/>
            <person name="Lalonde S."/>
            <person name="Li K."/>
            <person name="Li Y."/>
            <person name="Litt A."/>
            <person name="Lyons E."/>
            <person name="Manning G."/>
            <person name="Maruyama T."/>
            <person name="Michael T.P."/>
            <person name="Mikami K."/>
            <person name="Miyazaki S."/>
            <person name="Morinaga S."/>
            <person name="Murata T."/>
            <person name="Mueller-Roeber B."/>
            <person name="Nelson D.R."/>
            <person name="Obara M."/>
            <person name="Oguri Y."/>
            <person name="Olmstead R.G."/>
            <person name="Onodera N."/>
            <person name="Petersen B.L."/>
            <person name="Pils B."/>
            <person name="Prigge M."/>
            <person name="Rensing S.A."/>
            <person name="Riano-Pachon D.M."/>
            <person name="Roberts A.W."/>
            <person name="Sato Y."/>
            <person name="Scheller H.V."/>
            <person name="Schulz B."/>
            <person name="Schulz C."/>
            <person name="Shakirov E.V."/>
            <person name="Shibagaki N."/>
            <person name="Shinohara N."/>
            <person name="Shippen D.E."/>
            <person name="Soerensen I."/>
            <person name="Sotooka R."/>
            <person name="Sugimoto N."/>
            <person name="Sugita M."/>
            <person name="Sumikawa N."/>
            <person name="Tanurdzic M."/>
            <person name="Theissen G."/>
            <person name="Ulvskov P."/>
            <person name="Wakazuki S."/>
            <person name="Weng J.K."/>
            <person name="Willats W.W."/>
            <person name="Wipf D."/>
            <person name="Wolf P.G."/>
            <person name="Yang L."/>
            <person name="Zimmer A.D."/>
            <person name="Zhu Q."/>
            <person name="Mitros T."/>
            <person name="Hellsten U."/>
            <person name="Loque D."/>
            <person name="Otillar R."/>
            <person name="Salamov A."/>
            <person name="Schmutz J."/>
            <person name="Shapiro H."/>
            <person name="Lindquist E."/>
            <person name="Lucas S."/>
            <person name="Rokhsar D."/>
            <person name="Grigoriev I.V."/>
        </authorList>
    </citation>
    <scope>NUCLEOTIDE SEQUENCE [LARGE SCALE GENOMIC DNA]</scope>
</reference>
<sequence>MTVHTAFKIPVKGDDTCNMTCTPENDMYKIISNPDLVVIDEVSIQNCDKYEHDDVFETKLFVLCEDLAQLPLVCFHHKDPETETYPEWFDVTIICCTRARICNINEPMLDARFEADEIFDVLMYHNDNADTEWANDVNDNTLRCIALNAKIVITINIDKKYRAVNSATGIIKSFHRDKHNINSITICLDTNNKLITV</sequence>
<dbReference type="EMBL" id="GL377668">
    <property type="protein sequence ID" value="EFJ08865.1"/>
    <property type="molecule type" value="Genomic_DNA"/>
</dbReference>
<dbReference type="Proteomes" id="UP000001514">
    <property type="component" value="Unassembled WGS sequence"/>
</dbReference>
<gene>
    <name evidence="1" type="ORF">SELMODRAFT_428550</name>
</gene>
<dbReference type="InParanoid" id="D8T375"/>
<name>D8T375_SELML</name>
<dbReference type="AlphaFoldDB" id="D8T375"/>
<dbReference type="KEGG" id="smo:SELMODRAFT_428550"/>
<protein>
    <submittedName>
        <fullName evidence="1">Uncharacterized protein</fullName>
    </submittedName>
</protein>
<proteinExistence type="predicted"/>
<keyword evidence="2" id="KW-1185">Reference proteome</keyword>
<dbReference type="Gramene" id="EFJ08865">
    <property type="protein sequence ID" value="EFJ08865"/>
    <property type="gene ID" value="SELMODRAFT_428550"/>
</dbReference>
<organism evidence="2">
    <name type="scientific">Selaginella moellendorffii</name>
    <name type="common">Spikemoss</name>
    <dbReference type="NCBI Taxonomy" id="88036"/>
    <lineage>
        <taxon>Eukaryota</taxon>
        <taxon>Viridiplantae</taxon>
        <taxon>Streptophyta</taxon>
        <taxon>Embryophyta</taxon>
        <taxon>Tracheophyta</taxon>
        <taxon>Lycopodiopsida</taxon>
        <taxon>Selaginellales</taxon>
        <taxon>Selaginellaceae</taxon>
        <taxon>Selaginella</taxon>
    </lineage>
</organism>
<dbReference type="HOGENOM" id="CLU_1386277_0_0_1"/>
<evidence type="ECO:0000313" key="1">
    <source>
        <dbReference type="EMBL" id="EFJ08865.1"/>
    </source>
</evidence>
<evidence type="ECO:0000313" key="2">
    <source>
        <dbReference type="Proteomes" id="UP000001514"/>
    </source>
</evidence>
<accession>D8T375</accession>